<keyword evidence="4" id="KW-0378">Hydrolase</keyword>
<sequence>MAGVIDLVSSDDEENPGTQEGDKAPLVAEPLVSLTPGGSVDGSGGGGSSSLFHSSSGGVKNGNPEGGANGWIPKGKGTIRAADDGRSSFHDPDVCRHFWRAGDYNAPAPRRQRPAQGSMDHVRVHPKFLHSNATSHKWALGAIAELLDNAIDEIENGATYVRVDKITNPRDGNPALLIQDDGGGMGPEGIRQCMSLGYSRKNTNTTIGQYGNGFKTSTMRLGADVIVFTRNSSGRVATQSIGLLSYTFLRKAGHEDIVVPMLDYQLSASGREPTVLVRSNMDDWLSNLATLMRWSPYASEVELLKQFNDIGWHGTKVVVFNLWLNDDGILELDFDSDEHDIQLRVGAKDKPGKQVNLPTQLTQEHIVNRYRLSLRAYASILYLQMPPQFQIILRNLPVEHHSIAMDLKFCEYIVYKPQIGGNKDPINKETSVITTIGFTKEAPMVNVHGFNVYHKNRLIMPFWKVFQDNSSRGRGVVGVLEANFIEPAHDKQDFERTTVFLRLEARLKAMTIEYWNLHCHLIGYQSSADKRNRKTMLQVEIPVAIPAAVAATSSHPLSSHLLVTANQNEPQMVTSLSPSTSDSSSQGEQLPDHSSTTSMTGILEQNISLRAKCKEYEKREKDWEEKVAALERELAEHKVKYSLLQEQLRLVQAVRDNEDEVNTTQDRFTMEERIPKLESEMEE</sequence>
<evidence type="ECO:0000256" key="4">
    <source>
        <dbReference type="ARBA" id="ARBA00022759"/>
    </source>
</evidence>
<dbReference type="SUPFAM" id="SSF55874">
    <property type="entry name" value="ATPase domain of HSP90 chaperone/DNA topoisomerase II/histidine kinase"/>
    <property type="match status" value="1"/>
</dbReference>
<evidence type="ECO:0000256" key="8">
    <source>
        <dbReference type="SAM" id="MobiDB-lite"/>
    </source>
</evidence>
<dbReference type="EMBL" id="OZ023706">
    <property type="protein sequence ID" value="CAK9875839.1"/>
    <property type="molecule type" value="Genomic_DNA"/>
</dbReference>
<feature type="region of interest" description="Disordered" evidence="8">
    <location>
        <begin position="661"/>
        <end position="683"/>
    </location>
</feature>
<dbReference type="Gene3D" id="3.30.565.10">
    <property type="entry name" value="Histidine kinase-like ATPase, C-terminal domain"/>
    <property type="match status" value="1"/>
</dbReference>
<feature type="region of interest" description="Disordered" evidence="8">
    <location>
        <begin position="571"/>
        <end position="601"/>
    </location>
</feature>
<evidence type="ECO:0000256" key="5">
    <source>
        <dbReference type="ARBA" id="ARBA00023054"/>
    </source>
</evidence>
<feature type="compositionally biased region" description="Low complexity" evidence="8">
    <location>
        <begin position="575"/>
        <end position="585"/>
    </location>
</feature>
<name>A0ABP1BKX2_9BRYO</name>
<feature type="compositionally biased region" description="Gly residues" evidence="8">
    <location>
        <begin position="39"/>
        <end position="48"/>
    </location>
</feature>
<comment type="similarity">
    <text evidence="2">Belongs to the MORC ATPase protein family.</text>
</comment>
<dbReference type="InterPro" id="IPR036890">
    <property type="entry name" value="HATPase_C_sf"/>
</dbReference>
<comment type="subcellular location">
    <subcellularLocation>
        <location evidence="1">Nucleus</location>
    </subcellularLocation>
</comment>
<dbReference type="PANTHER" id="PTHR23336:SF50">
    <property type="entry name" value="PROTEIN MICRORCHIDIA 1-RELATED"/>
    <property type="match status" value="1"/>
</dbReference>
<feature type="compositionally biased region" description="Polar residues" evidence="8">
    <location>
        <begin position="586"/>
        <end position="601"/>
    </location>
</feature>
<dbReference type="InterPro" id="IPR041006">
    <property type="entry name" value="Morc_S5"/>
</dbReference>
<dbReference type="Pfam" id="PF17942">
    <property type="entry name" value="Morc6_S5"/>
    <property type="match status" value="1"/>
</dbReference>
<evidence type="ECO:0000256" key="2">
    <source>
        <dbReference type="ARBA" id="ARBA00007845"/>
    </source>
</evidence>
<feature type="coiled-coil region" evidence="7">
    <location>
        <begin position="606"/>
        <end position="647"/>
    </location>
</feature>
<dbReference type="InterPro" id="IPR045261">
    <property type="entry name" value="MORC_ATPase"/>
</dbReference>
<dbReference type="Pfam" id="PF13589">
    <property type="entry name" value="HATPase_c_3"/>
    <property type="match status" value="1"/>
</dbReference>
<feature type="compositionally biased region" description="Low complexity" evidence="8">
    <location>
        <begin position="49"/>
        <end position="58"/>
    </location>
</feature>
<feature type="domain" description="Morc S5" evidence="9">
    <location>
        <begin position="373"/>
        <end position="515"/>
    </location>
</feature>
<dbReference type="PANTHER" id="PTHR23336">
    <property type="entry name" value="ZINC FINGER CW-TYPE COILED-COIL DOMAIN PROTEIN 3"/>
    <property type="match status" value="1"/>
</dbReference>
<accession>A0ABP1BKX2</accession>
<keyword evidence="11" id="KW-1185">Reference proteome</keyword>
<proteinExistence type="inferred from homology"/>
<feature type="compositionally biased region" description="Basic and acidic residues" evidence="8">
    <location>
        <begin position="668"/>
        <end position="683"/>
    </location>
</feature>
<evidence type="ECO:0000256" key="6">
    <source>
        <dbReference type="ARBA" id="ARBA00023242"/>
    </source>
</evidence>
<organism evidence="10 11">
    <name type="scientific">Sphagnum jensenii</name>
    <dbReference type="NCBI Taxonomy" id="128206"/>
    <lineage>
        <taxon>Eukaryota</taxon>
        <taxon>Viridiplantae</taxon>
        <taxon>Streptophyta</taxon>
        <taxon>Embryophyta</taxon>
        <taxon>Bryophyta</taxon>
        <taxon>Sphagnophytina</taxon>
        <taxon>Sphagnopsida</taxon>
        <taxon>Sphagnales</taxon>
        <taxon>Sphagnaceae</taxon>
        <taxon>Sphagnum</taxon>
    </lineage>
</organism>
<reference evidence="10" key="1">
    <citation type="submission" date="2024-03" db="EMBL/GenBank/DDBJ databases">
        <authorList>
            <consortium name="ELIXIR-Norway"/>
            <consortium name="Elixir Norway"/>
        </authorList>
    </citation>
    <scope>NUCLEOTIDE SEQUENCE</scope>
</reference>
<keyword evidence="5 7" id="KW-0175">Coiled coil</keyword>
<evidence type="ECO:0000313" key="11">
    <source>
        <dbReference type="Proteomes" id="UP001497522"/>
    </source>
</evidence>
<dbReference type="Proteomes" id="UP001497522">
    <property type="component" value="Chromosome 5"/>
</dbReference>
<feature type="region of interest" description="Disordered" evidence="8">
    <location>
        <begin position="1"/>
        <end position="85"/>
    </location>
</feature>
<keyword evidence="6" id="KW-0539">Nucleus</keyword>
<evidence type="ECO:0000259" key="9">
    <source>
        <dbReference type="Pfam" id="PF17942"/>
    </source>
</evidence>
<keyword evidence="4" id="KW-0255">Endonuclease</keyword>
<evidence type="ECO:0000313" key="10">
    <source>
        <dbReference type="EMBL" id="CAK9875839.1"/>
    </source>
</evidence>
<evidence type="ECO:0000256" key="3">
    <source>
        <dbReference type="ARBA" id="ARBA00022722"/>
    </source>
</evidence>
<keyword evidence="3" id="KW-0540">Nuclease</keyword>
<evidence type="ECO:0000256" key="7">
    <source>
        <dbReference type="SAM" id="Coils"/>
    </source>
</evidence>
<protein>
    <recommendedName>
        <fullName evidence="9">Morc S5 domain-containing protein</fullName>
    </recommendedName>
</protein>
<evidence type="ECO:0000256" key="1">
    <source>
        <dbReference type="ARBA" id="ARBA00004123"/>
    </source>
</evidence>
<gene>
    <name evidence="10" type="ORF">CSSPJE1EN2_LOCUS18061</name>
</gene>